<dbReference type="OrthoDB" id="3175656at2"/>
<gene>
    <name evidence="4" type="ORF">E5225_14530</name>
</gene>
<dbReference type="Gene3D" id="3.40.50.720">
    <property type="entry name" value="NAD(P)-binding Rossmann-like Domain"/>
    <property type="match status" value="1"/>
</dbReference>
<keyword evidence="5" id="KW-1185">Reference proteome</keyword>
<dbReference type="SUPFAM" id="SSF51735">
    <property type="entry name" value="NAD(P)-binding Rossmann-fold domains"/>
    <property type="match status" value="1"/>
</dbReference>
<dbReference type="Pfam" id="PF08240">
    <property type="entry name" value="ADH_N"/>
    <property type="match status" value="1"/>
</dbReference>
<dbReference type="EMBL" id="CP039291">
    <property type="protein sequence ID" value="QCB94592.1"/>
    <property type="molecule type" value="Genomic_DNA"/>
</dbReference>
<evidence type="ECO:0000256" key="2">
    <source>
        <dbReference type="ARBA" id="ARBA00023002"/>
    </source>
</evidence>
<evidence type="ECO:0000259" key="3">
    <source>
        <dbReference type="SMART" id="SM00829"/>
    </source>
</evidence>
<dbReference type="InterPro" id="IPR013154">
    <property type="entry name" value="ADH-like_N"/>
</dbReference>
<dbReference type="InterPro" id="IPR036291">
    <property type="entry name" value="NAD(P)-bd_dom_sf"/>
</dbReference>
<keyword evidence="2" id="KW-0560">Oxidoreductase</keyword>
<proteinExistence type="predicted"/>
<sequence>MTYTGRAVVAGSLGGPEVLRVVQRESAEPGPGQVLVAVEAAGVNPWDWKSYAPGSGGTPPVDLGIEVAGVVRAVGAGVRWFSPGDEVAAWPVRGGYADLVTVPQQVLVRRPPSLPAPAAAGLLAAGAAALHAVVATEVDADEVVVVHGGSGGVGRMAVQLAVLRGAHVVATASPGWHACLSRLGAVPVTHGPGLLDRLREAAAGLGDVVAAVDTVGTPEALETSLALVADRRRVATLVALDRAAELGIRGLGHGPGADPGTDVRDAARGQLTALAADGSLDVLVTGTYALEDAAQAHHRSRAGHAGGKLVLVTDAARATGAHAPVH</sequence>
<evidence type="ECO:0000313" key="5">
    <source>
        <dbReference type="Proteomes" id="UP000296469"/>
    </source>
</evidence>
<protein>
    <submittedName>
        <fullName evidence="4">NADP-dependent oxidoreductase</fullName>
    </submittedName>
</protein>
<dbReference type="Proteomes" id="UP000296469">
    <property type="component" value="Chromosome"/>
</dbReference>
<evidence type="ECO:0000313" key="4">
    <source>
        <dbReference type="EMBL" id="QCB94592.1"/>
    </source>
</evidence>
<dbReference type="InterPro" id="IPR020843">
    <property type="entry name" value="ER"/>
</dbReference>
<dbReference type="PANTHER" id="PTHR48106">
    <property type="entry name" value="QUINONE OXIDOREDUCTASE PIG3-RELATED"/>
    <property type="match status" value="1"/>
</dbReference>
<dbReference type="Gene3D" id="3.90.180.10">
    <property type="entry name" value="Medium-chain alcohol dehydrogenases, catalytic domain"/>
    <property type="match status" value="1"/>
</dbReference>
<dbReference type="GO" id="GO:0016651">
    <property type="term" value="F:oxidoreductase activity, acting on NAD(P)H"/>
    <property type="evidence" value="ECO:0007669"/>
    <property type="project" value="TreeGrafter"/>
</dbReference>
<dbReference type="KEGG" id="celz:E5225_14530"/>
<organism evidence="4 5">
    <name type="scientific">Cellulomonas shaoxiangyii</name>
    <dbReference type="NCBI Taxonomy" id="2566013"/>
    <lineage>
        <taxon>Bacteria</taxon>
        <taxon>Bacillati</taxon>
        <taxon>Actinomycetota</taxon>
        <taxon>Actinomycetes</taxon>
        <taxon>Micrococcales</taxon>
        <taxon>Cellulomonadaceae</taxon>
        <taxon>Cellulomonas</taxon>
    </lineage>
</organism>
<dbReference type="AlphaFoldDB" id="A0A4P7SK64"/>
<accession>A0A4P7SK64</accession>
<name>A0A4P7SK64_9CELL</name>
<feature type="domain" description="Enoyl reductase (ER)" evidence="3">
    <location>
        <begin position="14"/>
        <end position="311"/>
    </location>
</feature>
<evidence type="ECO:0000256" key="1">
    <source>
        <dbReference type="ARBA" id="ARBA00022857"/>
    </source>
</evidence>
<reference evidence="4 5" key="1">
    <citation type="submission" date="2019-04" db="EMBL/GenBank/DDBJ databases">
        <title>Isolation and identification of Cellulomonas shaoxiangyii sp. Nov. isolated from feces of the Tibetan antelopes (Pantholops hodgsonii) in the Qinghai-Tibet plateau of China.</title>
        <authorList>
            <person name="Tian Z."/>
        </authorList>
    </citation>
    <scope>NUCLEOTIDE SEQUENCE [LARGE SCALE GENOMIC DNA]</scope>
    <source>
        <strain evidence="4 5">Z28</strain>
    </source>
</reference>
<dbReference type="GO" id="GO:0070402">
    <property type="term" value="F:NADPH binding"/>
    <property type="evidence" value="ECO:0007669"/>
    <property type="project" value="TreeGrafter"/>
</dbReference>
<dbReference type="Pfam" id="PF13602">
    <property type="entry name" value="ADH_zinc_N_2"/>
    <property type="match status" value="1"/>
</dbReference>
<dbReference type="SUPFAM" id="SSF50129">
    <property type="entry name" value="GroES-like"/>
    <property type="match status" value="1"/>
</dbReference>
<dbReference type="RefSeq" id="WP_135973348.1">
    <property type="nucleotide sequence ID" value="NZ_CP039291.1"/>
</dbReference>
<dbReference type="InterPro" id="IPR011032">
    <property type="entry name" value="GroES-like_sf"/>
</dbReference>
<keyword evidence="1" id="KW-0521">NADP</keyword>
<dbReference type="SMART" id="SM00829">
    <property type="entry name" value="PKS_ER"/>
    <property type="match status" value="1"/>
</dbReference>